<dbReference type="EMBL" id="CYZT01000712">
    <property type="protein sequence ID" value="CUQ14184.1"/>
    <property type="molecule type" value="Genomic_DNA"/>
</dbReference>
<organism evidence="2 3">
    <name type="scientific">Flavonifractor plautii</name>
    <name type="common">Fusobacterium plautii</name>
    <dbReference type="NCBI Taxonomy" id="292800"/>
    <lineage>
        <taxon>Bacteria</taxon>
        <taxon>Bacillati</taxon>
        <taxon>Bacillota</taxon>
        <taxon>Clostridia</taxon>
        <taxon>Eubacteriales</taxon>
        <taxon>Oscillospiraceae</taxon>
        <taxon>Flavonifractor</taxon>
    </lineage>
</organism>
<keyword evidence="1" id="KW-0812">Transmembrane</keyword>
<protein>
    <submittedName>
        <fullName evidence="2">Uncharacterized protein</fullName>
    </submittedName>
</protein>
<evidence type="ECO:0000256" key="1">
    <source>
        <dbReference type="SAM" id="Phobius"/>
    </source>
</evidence>
<accession>A0A174TV88</accession>
<evidence type="ECO:0000313" key="3">
    <source>
        <dbReference type="Proteomes" id="UP000095746"/>
    </source>
</evidence>
<feature type="transmembrane region" description="Helical" evidence="1">
    <location>
        <begin position="56"/>
        <end position="77"/>
    </location>
</feature>
<sequence length="82" mass="9169">MVFGRLVQRHTARIRGYGTERKWFWQFFDGKSFLIMVFMMAFGIGLRASGLAPEGFIAVFYTGLGASLLTAGLRFLLAVSRG</sequence>
<keyword evidence="1" id="KW-0472">Membrane</keyword>
<keyword evidence="1" id="KW-1133">Transmembrane helix</keyword>
<name>A0A174TV88_FLAPL</name>
<gene>
    <name evidence="2" type="ORF">ERS852411_04021</name>
</gene>
<proteinExistence type="predicted"/>
<dbReference type="Proteomes" id="UP000095746">
    <property type="component" value="Unassembled WGS sequence"/>
</dbReference>
<dbReference type="AlphaFoldDB" id="A0A174TV88"/>
<reference evidence="2 3" key="1">
    <citation type="submission" date="2015-09" db="EMBL/GenBank/DDBJ databases">
        <authorList>
            <consortium name="Pathogen Informatics"/>
        </authorList>
    </citation>
    <scope>NUCLEOTIDE SEQUENCE [LARGE SCALE GENOMIC DNA]</scope>
    <source>
        <strain evidence="2 3">2789STDY5608854</strain>
    </source>
</reference>
<feature type="transmembrane region" description="Helical" evidence="1">
    <location>
        <begin position="23"/>
        <end position="44"/>
    </location>
</feature>
<evidence type="ECO:0000313" key="2">
    <source>
        <dbReference type="EMBL" id="CUQ14184.1"/>
    </source>
</evidence>